<dbReference type="EMBL" id="MU006731">
    <property type="protein sequence ID" value="KAF2624438.1"/>
    <property type="molecule type" value="Genomic_DNA"/>
</dbReference>
<organism evidence="1 2">
    <name type="scientific">Macroventuria anomochaeta</name>
    <dbReference type="NCBI Taxonomy" id="301207"/>
    <lineage>
        <taxon>Eukaryota</taxon>
        <taxon>Fungi</taxon>
        <taxon>Dikarya</taxon>
        <taxon>Ascomycota</taxon>
        <taxon>Pezizomycotina</taxon>
        <taxon>Dothideomycetes</taxon>
        <taxon>Pleosporomycetidae</taxon>
        <taxon>Pleosporales</taxon>
        <taxon>Pleosporineae</taxon>
        <taxon>Didymellaceae</taxon>
        <taxon>Macroventuria</taxon>
    </lineage>
</organism>
<protein>
    <submittedName>
        <fullName evidence="1">Uncharacterized protein</fullName>
    </submittedName>
</protein>
<evidence type="ECO:0000313" key="1">
    <source>
        <dbReference type="EMBL" id="KAF2624438.1"/>
    </source>
</evidence>
<dbReference type="Proteomes" id="UP000799754">
    <property type="component" value="Unassembled WGS sequence"/>
</dbReference>
<evidence type="ECO:0000313" key="2">
    <source>
        <dbReference type="Proteomes" id="UP000799754"/>
    </source>
</evidence>
<gene>
    <name evidence="1" type="ORF">BU25DRAFT_424203</name>
</gene>
<name>A0ACB6RRL6_9PLEO</name>
<proteinExistence type="predicted"/>
<sequence>MASIGIRFFNIRTQAMHGHKGHYSCSLWIPRPVFSPDEKAVLHFNDEGTIVRDGAAVKVMSVLEASGQPKGIAFLPDGRYFAVITTEGMLEMSKAVTKLLDEYDYTIVPRSPTSRLHVFSKARHEKYHCVVFAERNTLFPSKAYNAKPDFESRSLQSSYGGSICQQAHAMWAHRTVQLQWVYQCNDYLHFAAACQPRINHSLWNSHRRPTNPMNTLEPRA</sequence>
<keyword evidence="2" id="KW-1185">Reference proteome</keyword>
<reference evidence="1" key="1">
    <citation type="journal article" date="2020" name="Stud. Mycol.">
        <title>101 Dothideomycetes genomes: a test case for predicting lifestyles and emergence of pathogens.</title>
        <authorList>
            <person name="Haridas S."/>
            <person name="Albert R."/>
            <person name="Binder M."/>
            <person name="Bloem J."/>
            <person name="Labutti K."/>
            <person name="Salamov A."/>
            <person name="Andreopoulos B."/>
            <person name="Baker S."/>
            <person name="Barry K."/>
            <person name="Bills G."/>
            <person name="Bluhm B."/>
            <person name="Cannon C."/>
            <person name="Castanera R."/>
            <person name="Culley D."/>
            <person name="Daum C."/>
            <person name="Ezra D."/>
            <person name="Gonzalez J."/>
            <person name="Henrissat B."/>
            <person name="Kuo A."/>
            <person name="Liang C."/>
            <person name="Lipzen A."/>
            <person name="Lutzoni F."/>
            <person name="Magnuson J."/>
            <person name="Mondo S."/>
            <person name="Nolan M."/>
            <person name="Ohm R."/>
            <person name="Pangilinan J."/>
            <person name="Park H.-J."/>
            <person name="Ramirez L."/>
            <person name="Alfaro M."/>
            <person name="Sun H."/>
            <person name="Tritt A."/>
            <person name="Yoshinaga Y."/>
            <person name="Zwiers L.-H."/>
            <person name="Turgeon B."/>
            <person name="Goodwin S."/>
            <person name="Spatafora J."/>
            <person name="Crous P."/>
            <person name="Grigoriev I."/>
        </authorList>
    </citation>
    <scope>NUCLEOTIDE SEQUENCE</scope>
    <source>
        <strain evidence="1">CBS 525.71</strain>
    </source>
</reference>
<accession>A0ACB6RRL6</accession>
<comment type="caution">
    <text evidence="1">The sequence shown here is derived from an EMBL/GenBank/DDBJ whole genome shotgun (WGS) entry which is preliminary data.</text>
</comment>